<dbReference type="Proteomes" id="UP000010474">
    <property type="component" value="Plasmid pANACY.03"/>
</dbReference>
<protein>
    <submittedName>
        <fullName evidence="1">Uncharacterized protein</fullName>
    </submittedName>
</protein>
<organism evidence="1 2">
    <name type="scientific">Anabaena cylindrica (strain ATCC 27899 / PCC 7122)</name>
    <dbReference type="NCBI Taxonomy" id="272123"/>
    <lineage>
        <taxon>Bacteria</taxon>
        <taxon>Bacillati</taxon>
        <taxon>Cyanobacteriota</taxon>
        <taxon>Cyanophyceae</taxon>
        <taxon>Nostocales</taxon>
        <taxon>Nostocaceae</taxon>
        <taxon>Anabaena</taxon>
    </lineage>
</organism>
<sequence>MFLTNDPTFTMITGKEEIDLDYLRKLARSINGLLDLEEVEEEDSLKLNDARTDVKRRLKMACIDFKISTEFVDSYIKSRTN</sequence>
<dbReference type="RefSeq" id="WP_015217762.1">
    <property type="nucleotide sequence ID" value="NC_019773.1"/>
</dbReference>
<evidence type="ECO:0000313" key="1">
    <source>
        <dbReference type="EMBL" id="AFZ61293.1"/>
    </source>
</evidence>
<reference evidence="2" key="1">
    <citation type="journal article" date="2013" name="Proc. Natl. Acad. Sci. U.S.A.">
        <title>Improving the coverage of the cyanobacterial phylum using diversity-driven genome sequencing.</title>
        <authorList>
            <person name="Shih P.M."/>
            <person name="Wu D."/>
            <person name="Latifi A."/>
            <person name="Axen S.D."/>
            <person name="Fewer D.P."/>
            <person name="Talla E."/>
            <person name="Calteau A."/>
            <person name="Cai F."/>
            <person name="Tandeau de Marsac N."/>
            <person name="Rippka R."/>
            <person name="Herdman M."/>
            <person name="Sivonen K."/>
            <person name="Coursin T."/>
            <person name="Laurent T."/>
            <person name="Goodwin L."/>
            <person name="Nolan M."/>
            <person name="Davenport K.W."/>
            <person name="Han C.S."/>
            <person name="Rubin E.M."/>
            <person name="Eisen J.A."/>
            <person name="Woyke T."/>
            <person name="Gugger M."/>
            <person name="Kerfeld C.A."/>
        </authorList>
    </citation>
    <scope>NUCLEOTIDE SEQUENCE [LARGE SCALE GENOMIC DNA]</scope>
    <source>
        <strain evidence="2">ATCC 27899 / PCC 7122</strain>
    </source>
</reference>
<evidence type="ECO:0000313" key="2">
    <source>
        <dbReference type="Proteomes" id="UP000010474"/>
    </source>
</evidence>
<keyword evidence="2" id="KW-1185">Reference proteome</keyword>
<accession>K9ZPZ8</accession>
<proteinExistence type="predicted"/>
<geneLocation type="plasmid" evidence="1 2">
    <name>pANACY.03</name>
</geneLocation>
<dbReference type="PATRIC" id="fig|272123.3.peg.6531"/>
<dbReference type="EMBL" id="CP003662">
    <property type="protein sequence ID" value="AFZ61293.1"/>
    <property type="molecule type" value="Genomic_DNA"/>
</dbReference>
<name>K9ZPZ8_ANACC</name>
<dbReference type="AlphaFoldDB" id="K9ZPZ8"/>
<gene>
    <name evidence="1" type="ordered locus">Anacy_6015</name>
</gene>
<dbReference type="KEGG" id="acy:Anacy_6015"/>
<dbReference type="HOGENOM" id="CLU_2566341_0_0_3"/>
<keyword evidence="1" id="KW-0614">Plasmid</keyword>